<dbReference type="Proteomes" id="UP000323119">
    <property type="component" value="Unassembled WGS sequence"/>
</dbReference>
<dbReference type="RefSeq" id="WP_055204147.1">
    <property type="nucleotide sequence ID" value="NZ_DAWDUM010000013.1"/>
</dbReference>
<keyword evidence="1" id="KW-0732">Signal</keyword>
<proteinExistence type="predicted"/>
<feature type="chain" id="PRO_5040509919" description="DUF4384 domain-containing protein" evidence="1">
    <location>
        <begin position="23"/>
        <end position="425"/>
    </location>
</feature>
<evidence type="ECO:0000256" key="1">
    <source>
        <dbReference type="SAM" id="SignalP"/>
    </source>
</evidence>
<reference evidence="2 3" key="1">
    <citation type="journal article" date="2019" name="Nat. Med.">
        <title>A library of human gut bacterial isolates paired with longitudinal multiomics data enables mechanistic microbiome research.</title>
        <authorList>
            <person name="Poyet M."/>
            <person name="Groussin M."/>
            <person name="Gibbons S.M."/>
            <person name="Avila-Pacheco J."/>
            <person name="Jiang X."/>
            <person name="Kearney S.M."/>
            <person name="Perrotta A.R."/>
            <person name="Berdy B."/>
            <person name="Zhao S."/>
            <person name="Lieberman T.D."/>
            <person name="Swanson P.K."/>
            <person name="Smith M."/>
            <person name="Roesemann S."/>
            <person name="Alexander J.E."/>
            <person name="Rich S.A."/>
            <person name="Livny J."/>
            <person name="Vlamakis H."/>
            <person name="Clish C."/>
            <person name="Bullock K."/>
            <person name="Deik A."/>
            <person name="Scott J."/>
            <person name="Pierce K.A."/>
            <person name="Xavier R.J."/>
            <person name="Alm E.J."/>
        </authorList>
    </citation>
    <scope>NUCLEOTIDE SEQUENCE [LARGE SCALE GENOMIC DNA]</scope>
    <source>
        <strain evidence="2 3">BIOML-A204</strain>
    </source>
</reference>
<protein>
    <recommendedName>
        <fullName evidence="4">DUF4384 domain-containing protein</fullName>
    </recommendedName>
</protein>
<dbReference type="EMBL" id="VVUY01000001">
    <property type="protein sequence ID" value="KAA2564297.1"/>
    <property type="molecule type" value="Genomic_DNA"/>
</dbReference>
<gene>
    <name evidence="2" type="ORF">F2S36_00735</name>
</gene>
<sequence length="425" mass="46792">MKRLLPISLLLAALCISTAAFAQKDKVVEASSKRKPAWIGSSDRSHFAVTEVGETLAAASGKCMASIRQYIVNAVAVNVSSAEKMATRQITRDQLVTAMSDYSSALMTEAGQLPYLNDITLSNAEAVYWERIYSKKTKTYRYEYSVLYPFPEQTRRQLIEAFVAIDDAKQAEYERLRRELGTITDIDRIRLAVNELDGLYDYFFDATRKGDVETLRRNYRALYNAVSIEVESEAPGECVYSLRLDGRPATTAVQPRLKSESVLEMAVKPYGDGRYLLSYDPQYASPTDINKIEVLYLFGGARVSQTIFFNPAGDAVSVRPKGTLRIEQSGGVIRGTMQLRVSGTAAEVRRIVLFNPADGARIVAERIEPPQLAGGDCSVTFEAQGSISPATDGVDVLRGSIGFGNSADGKASEADFTLHYKLTTK</sequence>
<feature type="signal peptide" evidence="1">
    <location>
        <begin position="1"/>
        <end position="22"/>
    </location>
</feature>
<evidence type="ECO:0000313" key="2">
    <source>
        <dbReference type="EMBL" id="KAA2564297.1"/>
    </source>
</evidence>
<comment type="caution">
    <text evidence="2">The sequence shown here is derived from an EMBL/GenBank/DDBJ whole genome shotgun (WGS) entry which is preliminary data.</text>
</comment>
<name>A0A9P3ZLY7_9BACT</name>
<accession>A0A9P3ZLY7</accession>
<organism evidence="2 3">
    <name type="scientific">Alistipes onderdonkii</name>
    <dbReference type="NCBI Taxonomy" id="328813"/>
    <lineage>
        <taxon>Bacteria</taxon>
        <taxon>Pseudomonadati</taxon>
        <taxon>Bacteroidota</taxon>
        <taxon>Bacteroidia</taxon>
        <taxon>Bacteroidales</taxon>
        <taxon>Rikenellaceae</taxon>
        <taxon>Alistipes</taxon>
    </lineage>
</organism>
<evidence type="ECO:0008006" key="4">
    <source>
        <dbReference type="Google" id="ProtNLM"/>
    </source>
</evidence>
<dbReference type="AlphaFoldDB" id="A0A9P3ZLY7"/>
<evidence type="ECO:0000313" key="3">
    <source>
        <dbReference type="Proteomes" id="UP000323119"/>
    </source>
</evidence>